<evidence type="ECO:0000313" key="1">
    <source>
        <dbReference type="EMBL" id="PTQ30753.1"/>
    </source>
</evidence>
<proteinExistence type="predicted"/>
<organism evidence="1 2">
    <name type="scientific">Marchantia polymorpha</name>
    <name type="common">Common liverwort</name>
    <name type="synonym">Marchantia aquatica</name>
    <dbReference type="NCBI Taxonomy" id="3197"/>
    <lineage>
        <taxon>Eukaryota</taxon>
        <taxon>Viridiplantae</taxon>
        <taxon>Streptophyta</taxon>
        <taxon>Embryophyta</taxon>
        <taxon>Marchantiophyta</taxon>
        <taxon>Marchantiopsida</taxon>
        <taxon>Marchantiidae</taxon>
        <taxon>Marchantiales</taxon>
        <taxon>Marchantiaceae</taxon>
        <taxon>Marchantia</taxon>
    </lineage>
</organism>
<name>A0A2R6WA72_MARPO</name>
<dbReference type="EMBL" id="KZ772792">
    <property type="protein sequence ID" value="PTQ30753.1"/>
    <property type="molecule type" value="Genomic_DNA"/>
</dbReference>
<dbReference type="Proteomes" id="UP000244005">
    <property type="component" value="Unassembled WGS sequence"/>
</dbReference>
<sequence length="268" mass="30308">MCEWTSAARFSGKQSCLRNVARSSEPCGRTILLKRTKSHTGLEVCSKGSGVMQNSSEFCIIFFHGKHRARRYQKTVVGVRSTVESCIAGLKAERMNMVGESDEARNMDGLDEDKEDEDRSVVAIINLHSAPYPFQQKMNQSYGLKLLWTFLNARTGCWRRAHCAVADRFAQRHTGETCSPQESSVDDSLDLPRSRKMNFGVWKFSVANLKQESLREETLGVEVIQEGKITHSEVDYLLNRAVDIEFRENGICSNESLRAYPLVKSSRN</sequence>
<dbReference type="AlphaFoldDB" id="A0A2R6WA72"/>
<gene>
    <name evidence="1" type="ORF">MARPO_0120s0029</name>
</gene>
<dbReference type="Gramene" id="Mp4g08170.1">
    <property type="protein sequence ID" value="Mp4g08170.1.cds1"/>
    <property type="gene ID" value="Mp4g08170"/>
</dbReference>
<accession>A0A2R6WA72</accession>
<keyword evidence="2" id="KW-1185">Reference proteome</keyword>
<evidence type="ECO:0000313" key="2">
    <source>
        <dbReference type="Proteomes" id="UP000244005"/>
    </source>
</evidence>
<protein>
    <submittedName>
        <fullName evidence="1">Uncharacterized protein</fullName>
    </submittedName>
</protein>
<reference evidence="2" key="1">
    <citation type="journal article" date="2017" name="Cell">
        <title>Insights into land plant evolution garnered from the Marchantia polymorpha genome.</title>
        <authorList>
            <person name="Bowman J.L."/>
            <person name="Kohchi T."/>
            <person name="Yamato K.T."/>
            <person name="Jenkins J."/>
            <person name="Shu S."/>
            <person name="Ishizaki K."/>
            <person name="Yamaoka S."/>
            <person name="Nishihama R."/>
            <person name="Nakamura Y."/>
            <person name="Berger F."/>
            <person name="Adam C."/>
            <person name="Aki S.S."/>
            <person name="Althoff F."/>
            <person name="Araki T."/>
            <person name="Arteaga-Vazquez M.A."/>
            <person name="Balasubrmanian S."/>
            <person name="Barry K."/>
            <person name="Bauer D."/>
            <person name="Boehm C.R."/>
            <person name="Briginshaw L."/>
            <person name="Caballero-Perez J."/>
            <person name="Catarino B."/>
            <person name="Chen F."/>
            <person name="Chiyoda S."/>
            <person name="Chovatia M."/>
            <person name="Davies K.M."/>
            <person name="Delmans M."/>
            <person name="Demura T."/>
            <person name="Dierschke T."/>
            <person name="Dolan L."/>
            <person name="Dorantes-Acosta A.E."/>
            <person name="Eklund D.M."/>
            <person name="Florent S.N."/>
            <person name="Flores-Sandoval E."/>
            <person name="Fujiyama A."/>
            <person name="Fukuzawa H."/>
            <person name="Galik B."/>
            <person name="Grimanelli D."/>
            <person name="Grimwood J."/>
            <person name="Grossniklaus U."/>
            <person name="Hamada T."/>
            <person name="Haseloff J."/>
            <person name="Hetherington A.J."/>
            <person name="Higo A."/>
            <person name="Hirakawa Y."/>
            <person name="Hundley H.N."/>
            <person name="Ikeda Y."/>
            <person name="Inoue K."/>
            <person name="Inoue S.I."/>
            <person name="Ishida S."/>
            <person name="Jia Q."/>
            <person name="Kakita M."/>
            <person name="Kanazawa T."/>
            <person name="Kawai Y."/>
            <person name="Kawashima T."/>
            <person name="Kennedy M."/>
            <person name="Kinose K."/>
            <person name="Kinoshita T."/>
            <person name="Kohara Y."/>
            <person name="Koide E."/>
            <person name="Komatsu K."/>
            <person name="Kopischke S."/>
            <person name="Kubo M."/>
            <person name="Kyozuka J."/>
            <person name="Lagercrantz U."/>
            <person name="Lin S.S."/>
            <person name="Lindquist E."/>
            <person name="Lipzen A.M."/>
            <person name="Lu C.W."/>
            <person name="De Luna E."/>
            <person name="Martienssen R.A."/>
            <person name="Minamino N."/>
            <person name="Mizutani M."/>
            <person name="Mizutani M."/>
            <person name="Mochizuki N."/>
            <person name="Monte I."/>
            <person name="Mosher R."/>
            <person name="Nagasaki H."/>
            <person name="Nakagami H."/>
            <person name="Naramoto S."/>
            <person name="Nishitani K."/>
            <person name="Ohtani M."/>
            <person name="Okamoto T."/>
            <person name="Okumura M."/>
            <person name="Phillips J."/>
            <person name="Pollak B."/>
            <person name="Reinders A."/>
            <person name="Rovekamp M."/>
            <person name="Sano R."/>
            <person name="Sawa S."/>
            <person name="Schmid M.W."/>
            <person name="Shirakawa M."/>
            <person name="Solano R."/>
            <person name="Spunde A."/>
            <person name="Suetsugu N."/>
            <person name="Sugano S."/>
            <person name="Sugiyama A."/>
            <person name="Sun R."/>
            <person name="Suzuki Y."/>
            <person name="Takenaka M."/>
            <person name="Takezawa D."/>
            <person name="Tomogane H."/>
            <person name="Tsuzuki M."/>
            <person name="Ueda T."/>
            <person name="Umeda M."/>
            <person name="Ward J.M."/>
            <person name="Watanabe Y."/>
            <person name="Yazaki K."/>
            <person name="Yokoyama R."/>
            <person name="Yoshitake Y."/>
            <person name="Yotsui I."/>
            <person name="Zachgo S."/>
            <person name="Schmutz J."/>
        </authorList>
    </citation>
    <scope>NUCLEOTIDE SEQUENCE [LARGE SCALE GENOMIC DNA]</scope>
    <source>
        <strain evidence="2">Tak-1</strain>
    </source>
</reference>